<reference evidence="1" key="1">
    <citation type="submission" date="2018-06" db="EMBL/GenBank/DDBJ databases">
        <authorList>
            <person name="Zhirakovskaya E."/>
        </authorList>
    </citation>
    <scope>NUCLEOTIDE SEQUENCE</scope>
</reference>
<organism evidence="1">
    <name type="scientific">hydrothermal vent metagenome</name>
    <dbReference type="NCBI Taxonomy" id="652676"/>
    <lineage>
        <taxon>unclassified sequences</taxon>
        <taxon>metagenomes</taxon>
        <taxon>ecological metagenomes</taxon>
    </lineage>
</organism>
<name>A0A3B0X083_9ZZZZ</name>
<accession>A0A3B0X083</accession>
<sequence length="320" mass="37094">MMKSVQFYTQIKTKNGFRGAQVKTRDYFDFINAHPNYKASICFHPNSLWSQDVLWSKENVGKLGKMLENPDIYLLKGGNDWLVFDKLNKRNKVIPVISPIVNYRILDSTHKSNALLKNRAIRVCPNPDLANRVKNNINTKGPVYCIPHGVNVSNVKLIDYQLRNIDLTIIAIKNPLLGMQVYHYFNKYFEIKIKLIDKYTSHDEFLKNLSNSKIALHLPKNKETYYLPGLESMGLGAITIMPNCLGNIYYSINKVNAFICKYQIRDVFKTVIDVLALDLYSMKKISKLGIEQSKSFSLEEEMKLWHKLLDNMEYFKDFCA</sequence>
<dbReference type="EMBL" id="UOFC01000269">
    <property type="protein sequence ID" value="VAW49254.1"/>
    <property type="molecule type" value="Genomic_DNA"/>
</dbReference>
<proteinExistence type="predicted"/>
<evidence type="ECO:0000313" key="1">
    <source>
        <dbReference type="EMBL" id="VAW49254.1"/>
    </source>
</evidence>
<evidence type="ECO:0008006" key="2">
    <source>
        <dbReference type="Google" id="ProtNLM"/>
    </source>
</evidence>
<dbReference type="AlphaFoldDB" id="A0A3B0X083"/>
<gene>
    <name evidence="1" type="ORF">MNBD_GAMMA03-10</name>
</gene>
<protein>
    <recommendedName>
        <fullName evidence="2">Glycosyl transferase family 1 domain-containing protein</fullName>
    </recommendedName>
</protein>